<protein>
    <recommendedName>
        <fullName evidence="4">Secreted protein</fullName>
    </recommendedName>
</protein>
<accession>A0ABQ2YFF0</accession>
<sequence>MRAGAAFMAVGSLRSFCFDAPRLPEITNDNEWPDCHGSQESGQTGREVALGPQSPQPTARGHRTGLLHGPASLAPCGSAGSRRGTGRNTDGRGAHGARPGRQAGLLYLQARAFR</sequence>
<proteinExistence type="predicted"/>
<evidence type="ECO:0000256" key="1">
    <source>
        <dbReference type="SAM" id="MobiDB-lite"/>
    </source>
</evidence>
<evidence type="ECO:0008006" key="4">
    <source>
        <dbReference type="Google" id="ProtNLM"/>
    </source>
</evidence>
<name>A0ABQ2YFF0_9ACTN</name>
<feature type="region of interest" description="Disordered" evidence="1">
    <location>
        <begin position="27"/>
        <end position="114"/>
    </location>
</feature>
<keyword evidence="3" id="KW-1185">Reference proteome</keyword>
<evidence type="ECO:0000313" key="3">
    <source>
        <dbReference type="Proteomes" id="UP000659223"/>
    </source>
</evidence>
<dbReference type="Proteomes" id="UP000659223">
    <property type="component" value="Unassembled WGS sequence"/>
</dbReference>
<dbReference type="EMBL" id="BMUT01000005">
    <property type="protein sequence ID" value="GGX80321.1"/>
    <property type="molecule type" value="Genomic_DNA"/>
</dbReference>
<gene>
    <name evidence="2" type="ORF">GCM10010324_27120</name>
</gene>
<comment type="caution">
    <text evidence="2">The sequence shown here is derived from an EMBL/GenBank/DDBJ whole genome shotgun (WGS) entry which is preliminary data.</text>
</comment>
<organism evidence="2 3">
    <name type="scientific">Streptomyces hiroshimensis</name>
    <dbReference type="NCBI Taxonomy" id="66424"/>
    <lineage>
        <taxon>Bacteria</taxon>
        <taxon>Bacillati</taxon>
        <taxon>Actinomycetota</taxon>
        <taxon>Actinomycetes</taxon>
        <taxon>Kitasatosporales</taxon>
        <taxon>Streptomycetaceae</taxon>
        <taxon>Streptomyces</taxon>
    </lineage>
</organism>
<evidence type="ECO:0000313" key="2">
    <source>
        <dbReference type="EMBL" id="GGX80321.1"/>
    </source>
</evidence>
<reference evidence="3" key="1">
    <citation type="journal article" date="2019" name="Int. J. Syst. Evol. Microbiol.">
        <title>The Global Catalogue of Microorganisms (GCM) 10K type strain sequencing project: providing services to taxonomists for standard genome sequencing and annotation.</title>
        <authorList>
            <consortium name="The Broad Institute Genomics Platform"/>
            <consortium name="The Broad Institute Genome Sequencing Center for Infectious Disease"/>
            <person name="Wu L."/>
            <person name="Ma J."/>
        </authorList>
    </citation>
    <scope>NUCLEOTIDE SEQUENCE [LARGE SCALE GENOMIC DNA]</scope>
    <source>
        <strain evidence="3">JCM 4586</strain>
    </source>
</reference>